<feature type="compositionally biased region" description="Basic and acidic residues" evidence="2">
    <location>
        <begin position="104"/>
        <end position="123"/>
    </location>
</feature>
<dbReference type="GO" id="GO:0006606">
    <property type="term" value="P:protein import into nucleus"/>
    <property type="evidence" value="ECO:0007669"/>
    <property type="project" value="InterPro"/>
</dbReference>
<feature type="compositionally biased region" description="Acidic residues" evidence="2">
    <location>
        <begin position="467"/>
        <end position="481"/>
    </location>
</feature>
<evidence type="ECO:0000256" key="1">
    <source>
        <dbReference type="ARBA" id="ARBA00010218"/>
    </source>
</evidence>
<feature type="compositionally biased region" description="Acidic residues" evidence="2">
    <location>
        <begin position="495"/>
        <end position="504"/>
    </location>
</feature>
<feature type="region of interest" description="Disordered" evidence="2">
    <location>
        <begin position="441"/>
        <end position="525"/>
    </location>
</feature>
<dbReference type="AlphaFoldDB" id="A0A5M3Z788"/>
<proteinExistence type="inferred from homology"/>
<dbReference type="EMBL" id="BLJY01000008">
    <property type="protein sequence ID" value="GFF18551.1"/>
    <property type="molecule type" value="Genomic_DNA"/>
</dbReference>
<dbReference type="Pfam" id="PF08574">
    <property type="entry name" value="Iwr1"/>
    <property type="match status" value="1"/>
</dbReference>
<sequence>MALPPEQISIKRRREEEPPETLYIQSELHQSKRRFTDFVFQRVQITSDGRQISSPSPSPLSTAQRTIRSPRSVSSFNVPRTRPAAAASEGLSVPLVRATSPGAEFREEKRLAAARKEADEKFKRALHASPAPSPPSTTAATTTASGRGATASPKPTDVLADSTAASEDTASNGGGRETPLRRFQISRASTPMSLLRGSTGAGVQKRKDGGGGVAVLVEKLRRTAHSRQASLVAEAALRADEPVRVEAAITAETGAARVRKRPVVNKAERQWREQRKTAISAAKAHISEVLEKEAQTQGQSTWDDESERLAREFEQIALELEEEEGVRGDEEERPEGNGSASGGGGAQVVLPKPPLKYQPRTPNTHRAGPTAGTAVEPDEESDDGEYVYDTYVRRPLGDGGPWLANPLVDLETGGGVDATRQDIGVIVITPEDEEYWEHFVVDDEDDEDRWDSEDGDSNAENNPANDYPDEELSWDDEDDEGMAAYSKYRRHAASDDEEFDLDDSASERYYSYGGRTHVESDDESW</sequence>
<comment type="similarity">
    <text evidence="1">Belongs to the IWR1/SLC7A6OS family.</text>
</comment>
<protein>
    <submittedName>
        <fullName evidence="3">Uncharacterized protein</fullName>
    </submittedName>
</protein>
<dbReference type="GO" id="GO:0005737">
    <property type="term" value="C:cytoplasm"/>
    <property type="evidence" value="ECO:0007669"/>
    <property type="project" value="TreeGrafter"/>
</dbReference>
<dbReference type="InterPro" id="IPR013883">
    <property type="entry name" value="TF_Iwr1_dom"/>
</dbReference>
<evidence type="ECO:0000313" key="4">
    <source>
        <dbReference type="Proteomes" id="UP000452235"/>
    </source>
</evidence>
<keyword evidence="4" id="KW-1185">Reference proteome</keyword>
<comment type="caution">
    <text evidence="3">The sequence shown here is derived from an EMBL/GenBank/DDBJ whole genome shotgun (WGS) entry which is preliminary data.</text>
</comment>
<name>A0A5M3Z788_ASPTE</name>
<organism evidence="3 4">
    <name type="scientific">Aspergillus terreus</name>
    <dbReference type="NCBI Taxonomy" id="33178"/>
    <lineage>
        <taxon>Eukaryota</taxon>
        <taxon>Fungi</taxon>
        <taxon>Dikarya</taxon>
        <taxon>Ascomycota</taxon>
        <taxon>Pezizomycotina</taxon>
        <taxon>Eurotiomycetes</taxon>
        <taxon>Eurotiomycetidae</taxon>
        <taxon>Eurotiales</taxon>
        <taxon>Aspergillaceae</taxon>
        <taxon>Aspergillus</taxon>
        <taxon>Aspergillus subgen. Circumdati</taxon>
    </lineage>
</organism>
<feature type="compositionally biased region" description="Low complexity" evidence="2">
    <location>
        <begin position="160"/>
        <end position="171"/>
    </location>
</feature>
<feature type="compositionally biased region" description="Acidic residues" evidence="2">
    <location>
        <begin position="442"/>
        <end position="457"/>
    </location>
</feature>
<gene>
    <name evidence="3" type="ORF">ATEIFO6365_0008049500</name>
</gene>
<feature type="compositionally biased region" description="Acidic residues" evidence="2">
    <location>
        <begin position="376"/>
        <end position="386"/>
    </location>
</feature>
<feature type="region of interest" description="Disordered" evidence="2">
    <location>
        <begin position="318"/>
        <end position="401"/>
    </location>
</feature>
<evidence type="ECO:0000313" key="3">
    <source>
        <dbReference type="EMBL" id="GFF18551.1"/>
    </source>
</evidence>
<dbReference type="InterPro" id="IPR040150">
    <property type="entry name" value="Iwr1"/>
</dbReference>
<dbReference type="VEuPathDB" id="FungiDB:ATEG_06758"/>
<reference evidence="3 4" key="1">
    <citation type="submission" date="2020-01" db="EMBL/GenBank/DDBJ databases">
        <title>Aspergillus terreus IFO 6365 whole genome shotgun sequence.</title>
        <authorList>
            <person name="Kanamasa S."/>
            <person name="Takahashi H."/>
        </authorList>
    </citation>
    <scope>NUCLEOTIDE SEQUENCE [LARGE SCALE GENOMIC DNA]</scope>
    <source>
        <strain evidence="3 4">IFO 6365</strain>
    </source>
</reference>
<evidence type="ECO:0000256" key="2">
    <source>
        <dbReference type="SAM" id="MobiDB-lite"/>
    </source>
</evidence>
<feature type="compositionally biased region" description="Low complexity" evidence="2">
    <location>
        <begin position="136"/>
        <end position="153"/>
    </location>
</feature>
<accession>A0A5M3Z788</accession>
<dbReference type="Proteomes" id="UP000452235">
    <property type="component" value="Unassembled WGS sequence"/>
</dbReference>
<feature type="compositionally biased region" description="Polar residues" evidence="2">
    <location>
        <begin position="47"/>
        <end position="78"/>
    </location>
</feature>
<dbReference type="PANTHER" id="PTHR28063">
    <property type="entry name" value="RNA POLYMERASE II NUCLEAR LOCALIZATION PROTEIN IWR1"/>
    <property type="match status" value="1"/>
</dbReference>
<dbReference type="PANTHER" id="PTHR28063:SF1">
    <property type="entry name" value="RNA POLYMERASE II NUCLEAR LOCALIZATION PROTEIN IWR1"/>
    <property type="match status" value="1"/>
</dbReference>
<dbReference type="OrthoDB" id="6255506at2759"/>
<feature type="region of interest" description="Disordered" evidence="2">
    <location>
        <begin position="47"/>
        <end position="209"/>
    </location>
</feature>